<keyword evidence="4" id="KW-0808">Transferase</keyword>
<dbReference type="AlphaFoldDB" id="A0A5B8MRA7"/>
<dbReference type="InterPro" id="IPR036038">
    <property type="entry name" value="Aminotransferase-like"/>
</dbReference>
<dbReference type="Gene3D" id="3.20.10.10">
    <property type="entry name" value="D-amino Acid Aminotransferase, subunit A, domain 2"/>
    <property type="match status" value="1"/>
</dbReference>
<gene>
    <name evidence="4" type="ORF">A3770_09p55340</name>
</gene>
<proteinExistence type="inferred from homology"/>
<dbReference type="Pfam" id="PF01063">
    <property type="entry name" value="Aminotran_4"/>
    <property type="match status" value="1"/>
</dbReference>
<evidence type="ECO:0000256" key="1">
    <source>
        <dbReference type="ARBA" id="ARBA00001933"/>
    </source>
</evidence>
<dbReference type="InterPro" id="IPR001544">
    <property type="entry name" value="Aminotrans_IV"/>
</dbReference>
<dbReference type="InterPro" id="IPR050571">
    <property type="entry name" value="Class-IV_PLP-Dep_Aminotrnsfr"/>
</dbReference>
<accession>A0A5B8MRA7</accession>
<dbReference type="PANTHER" id="PTHR42743:SF11">
    <property type="entry name" value="AMINODEOXYCHORISMATE LYASE"/>
    <property type="match status" value="1"/>
</dbReference>
<reference evidence="4 5" key="1">
    <citation type="submission" date="2018-07" db="EMBL/GenBank/DDBJ databases">
        <title>The complete nuclear genome of the prasinophyte Chloropicon primus (CCMP1205).</title>
        <authorList>
            <person name="Pombert J.-F."/>
            <person name="Otis C."/>
            <person name="Turmel M."/>
            <person name="Lemieux C."/>
        </authorList>
    </citation>
    <scope>NUCLEOTIDE SEQUENCE [LARGE SCALE GENOMIC DNA]</scope>
    <source>
        <strain evidence="4 5">CCMP1205</strain>
    </source>
</reference>
<name>A0A5B8MRA7_9CHLO</name>
<dbReference type="SUPFAM" id="SSF56752">
    <property type="entry name" value="D-aminoacid aminotransferase-like PLP-dependent enzymes"/>
    <property type="match status" value="1"/>
</dbReference>
<keyword evidence="5" id="KW-1185">Reference proteome</keyword>
<keyword evidence="4" id="KW-0032">Aminotransferase</keyword>
<comment type="similarity">
    <text evidence="2">Belongs to the class-IV pyridoxal-phosphate-dependent aminotransferase family.</text>
</comment>
<dbReference type="OrthoDB" id="25921at2759"/>
<dbReference type="EMBL" id="CP031042">
    <property type="protein sequence ID" value="QDZ23016.1"/>
    <property type="molecule type" value="Genomic_DNA"/>
</dbReference>
<evidence type="ECO:0000313" key="5">
    <source>
        <dbReference type="Proteomes" id="UP000316726"/>
    </source>
</evidence>
<dbReference type="Pfam" id="PF19798">
    <property type="entry name" value="Sulfotransfer_5"/>
    <property type="match status" value="1"/>
</dbReference>
<sequence length="578" mass="64169">MESPPVIVNLWAAPRSCSTSMMYSWAQREDTLVIDEPLYAQWLVRHPEIERPYKKQLFQSMETDGAKVVDKIMSMSNGKQIIFLKHVGKQLEGLENSKLVTDRRCFHIFLIRNRVEKSLDSFDSGAPVTLEESCYPALVQLYSKLDNPLVLVSEDVLESPARMLKAMTSHVGVAFDERMLAWTAGPKDYEGCWADLWYRNSRRSTGFSKSVGSHKMAKAVSKNIVDLLEDVHPFWSLLKARAVRARDVLEASSPVDQEAAVRGGTHAFKQDDRNASILIGVRNGVTLDFSLVPRRLAKVSVLDAGFVLGDGVWEGIRLHKSKLLFWDEHVARLYQGAKALAMSIDLTKDELKTMVEETCVANGMESGVHIRLIVSRGEKLTPYQAPKATLGMPTIVIIPERKAVTEDVKTNGIKLITSFVRRARPDTQDPMINSLSKHQCIAACIQAEQARVNEALMLDPQGFVATCNSTNFFMVCGGQLIAPTTEYQLHGITRQNMLDLAERCGIQTKERNFSVTEVYSASECFVTGTFAGAIPVVEVDGREIGGGKRGEVTKRLQDEYSKLCDVHAGGQGGGVVEK</sequence>
<dbReference type="Proteomes" id="UP000316726">
    <property type="component" value="Chromosome 9"/>
</dbReference>
<keyword evidence="3" id="KW-0663">Pyridoxal phosphate</keyword>
<dbReference type="GO" id="GO:0046394">
    <property type="term" value="P:carboxylic acid biosynthetic process"/>
    <property type="evidence" value="ECO:0007669"/>
    <property type="project" value="UniProtKB-ARBA"/>
</dbReference>
<evidence type="ECO:0000313" key="4">
    <source>
        <dbReference type="EMBL" id="QDZ23016.1"/>
    </source>
</evidence>
<comment type="cofactor">
    <cofactor evidence="1">
        <name>pyridoxal 5'-phosphate</name>
        <dbReference type="ChEBI" id="CHEBI:597326"/>
    </cofactor>
</comment>
<evidence type="ECO:0000256" key="3">
    <source>
        <dbReference type="ARBA" id="ARBA00022898"/>
    </source>
</evidence>
<dbReference type="InterPro" id="IPR043131">
    <property type="entry name" value="BCAT-like_N"/>
</dbReference>
<dbReference type="GO" id="GO:0008652">
    <property type="term" value="P:amino acid biosynthetic process"/>
    <property type="evidence" value="ECO:0007669"/>
    <property type="project" value="UniProtKB-ARBA"/>
</dbReference>
<evidence type="ECO:0000256" key="2">
    <source>
        <dbReference type="ARBA" id="ARBA00009320"/>
    </source>
</evidence>
<dbReference type="Gene3D" id="3.30.470.10">
    <property type="match status" value="1"/>
</dbReference>
<dbReference type="GO" id="GO:0008483">
    <property type="term" value="F:transaminase activity"/>
    <property type="evidence" value="ECO:0007669"/>
    <property type="project" value="UniProtKB-KW"/>
</dbReference>
<organism evidence="4 5">
    <name type="scientific">Chloropicon primus</name>
    <dbReference type="NCBI Taxonomy" id="1764295"/>
    <lineage>
        <taxon>Eukaryota</taxon>
        <taxon>Viridiplantae</taxon>
        <taxon>Chlorophyta</taxon>
        <taxon>Chloropicophyceae</taxon>
        <taxon>Chloropicales</taxon>
        <taxon>Chloropicaceae</taxon>
        <taxon>Chloropicon</taxon>
    </lineage>
</organism>
<dbReference type="InterPro" id="IPR043132">
    <property type="entry name" value="BCAT-like_C"/>
</dbReference>
<dbReference type="SUPFAM" id="SSF52540">
    <property type="entry name" value="P-loop containing nucleoside triphosphate hydrolases"/>
    <property type="match status" value="1"/>
</dbReference>
<dbReference type="PANTHER" id="PTHR42743">
    <property type="entry name" value="AMINO-ACID AMINOTRANSFERASE"/>
    <property type="match status" value="1"/>
</dbReference>
<dbReference type="STRING" id="1764295.A0A5B8MRA7"/>
<protein>
    <submittedName>
        <fullName evidence="4">Class IV aminotransferase</fullName>
    </submittedName>
</protein>
<dbReference type="InterPro" id="IPR027417">
    <property type="entry name" value="P-loop_NTPase"/>
</dbReference>
<dbReference type="FunFam" id="3.20.10.10:FF:000002">
    <property type="entry name" value="D-alanine aminotransferase"/>
    <property type="match status" value="1"/>
</dbReference>